<accession>A0ABQ5BK09</accession>
<evidence type="ECO:0000313" key="2">
    <source>
        <dbReference type="Proteomes" id="UP001151760"/>
    </source>
</evidence>
<name>A0ABQ5BK09_9ASTR</name>
<proteinExistence type="predicted"/>
<reference evidence="1" key="1">
    <citation type="journal article" date="2022" name="Int. J. Mol. Sci.">
        <title>Draft Genome of Tanacetum Coccineum: Genomic Comparison of Closely Related Tanacetum-Family Plants.</title>
        <authorList>
            <person name="Yamashiro T."/>
            <person name="Shiraishi A."/>
            <person name="Nakayama K."/>
            <person name="Satake H."/>
        </authorList>
    </citation>
    <scope>NUCLEOTIDE SEQUENCE</scope>
</reference>
<gene>
    <name evidence="1" type="ORF">Tco_0860236</name>
</gene>
<organism evidence="1 2">
    <name type="scientific">Tanacetum coccineum</name>
    <dbReference type="NCBI Taxonomy" id="301880"/>
    <lineage>
        <taxon>Eukaryota</taxon>
        <taxon>Viridiplantae</taxon>
        <taxon>Streptophyta</taxon>
        <taxon>Embryophyta</taxon>
        <taxon>Tracheophyta</taxon>
        <taxon>Spermatophyta</taxon>
        <taxon>Magnoliopsida</taxon>
        <taxon>eudicotyledons</taxon>
        <taxon>Gunneridae</taxon>
        <taxon>Pentapetalae</taxon>
        <taxon>asterids</taxon>
        <taxon>campanulids</taxon>
        <taxon>Asterales</taxon>
        <taxon>Asteraceae</taxon>
        <taxon>Asteroideae</taxon>
        <taxon>Anthemideae</taxon>
        <taxon>Anthemidinae</taxon>
        <taxon>Tanacetum</taxon>
    </lineage>
</organism>
<dbReference type="EMBL" id="BQNB010013210">
    <property type="protein sequence ID" value="GJT13194.1"/>
    <property type="molecule type" value="Genomic_DNA"/>
</dbReference>
<reference evidence="1" key="2">
    <citation type="submission" date="2022-01" db="EMBL/GenBank/DDBJ databases">
        <authorList>
            <person name="Yamashiro T."/>
            <person name="Shiraishi A."/>
            <person name="Satake H."/>
            <person name="Nakayama K."/>
        </authorList>
    </citation>
    <scope>NUCLEOTIDE SEQUENCE</scope>
</reference>
<sequence>MAMWVVSRDYESTLNAYGRGILANAFPPVLALAPAPERPRAIVLVQPVNPAQALGPAQQSPRDIVVIAQLAFIMEQCKINSAKCQIIHRRQGHKDECRPYVAVNPSVDVGSPFRQGGCKDINDGFNNKAKQHTTPLSEDLQHKANVRSDERGLTR</sequence>
<dbReference type="Proteomes" id="UP001151760">
    <property type="component" value="Unassembled WGS sequence"/>
</dbReference>
<evidence type="ECO:0000313" key="1">
    <source>
        <dbReference type="EMBL" id="GJT13194.1"/>
    </source>
</evidence>
<comment type="caution">
    <text evidence="1">The sequence shown here is derived from an EMBL/GenBank/DDBJ whole genome shotgun (WGS) entry which is preliminary data.</text>
</comment>
<protein>
    <submittedName>
        <fullName evidence="1">Uncharacterized protein</fullName>
    </submittedName>
</protein>
<keyword evidence="2" id="KW-1185">Reference proteome</keyword>